<evidence type="ECO:0000259" key="1">
    <source>
        <dbReference type="Pfam" id="PF00144"/>
    </source>
</evidence>
<dbReference type="InterPro" id="IPR050789">
    <property type="entry name" value="Diverse_Enzym_Activities"/>
</dbReference>
<dbReference type="SUPFAM" id="SSF56601">
    <property type="entry name" value="beta-lactamase/transpeptidase-like"/>
    <property type="match status" value="1"/>
</dbReference>
<dbReference type="EMBL" id="UINC01000899">
    <property type="protein sequence ID" value="SUZ62936.1"/>
    <property type="molecule type" value="Genomic_DNA"/>
</dbReference>
<dbReference type="PANTHER" id="PTHR43283">
    <property type="entry name" value="BETA-LACTAMASE-RELATED"/>
    <property type="match status" value="1"/>
</dbReference>
<sequence>MFLVACQQQKNAASNSDQNISYSKNEFISSSAVEEIQGQLRKLPKDNIWWTVSGEDMKWNNKNLHQIFPTVNVYRNGPVKPLEKNLMNEINISQINTPNGSMTFESFIESDQSTVMGIVIAHKGKIVFESYPRMQEHEKPIYWSVSKILPATVLRILEERGEVDVSRTIDSYIKELSDSSYAGITIRNILDMASGLDCSDNYETFESCYYLYSMSIGDGFRTEAAEDNPYDFVINTKIDREVPQGEIFSYSGLDTFVLGWLVEEITNMPFQDALSKEVWYHIGAESDASYIAPRYGIAITHGGFLAKMRDMVRLGLLFTPSYQTVSDKQIISNSHIDLILNGGNPKLMQNLYSKVNFQGVPASAEAVPGIMAISPLNVSDVKHNVYQWDAVYENDDFFKGGWAGQGLLINPTRDIVAVWTGYKKNDAHDAREMRTIVREVLNNVFGNSQ</sequence>
<dbReference type="PANTHER" id="PTHR43283:SF7">
    <property type="entry name" value="BETA-LACTAMASE-RELATED DOMAIN-CONTAINING PROTEIN"/>
    <property type="match status" value="1"/>
</dbReference>
<gene>
    <name evidence="2" type="ORF">METZ01_LOCUS15790</name>
</gene>
<protein>
    <recommendedName>
        <fullName evidence="1">Beta-lactamase-related domain-containing protein</fullName>
    </recommendedName>
</protein>
<accession>A0A381P7K9</accession>
<dbReference type="InterPro" id="IPR012338">
    <property type="entry name" value="Beta-lactam/transpept-like"/>
</dbReference>
<dbReference type="Gene3D" id="3.40.710.10">
    <property type="entry name" value="DD-peptidase/beta-lactamase superfamily"/>
    <property type="match status" value="1"/>
</dbReference>
<dbReference type="InterPro" id="IPR001466">
    <property type="entry name" value="Beta-lactam-related"/>
</dbReference>
<organism evidence="2">
    <name type="scientific">marine metagenome</name>
    <dbReference type="NCBI Taxonomy" id="408172"/>
    <lineage>
        <taxon>unclassified sequences</taxon>
        <taxon>metagenomes</taxon>
        <taxon>ecological metagenomes</taxon>
    </lineage>
</organism>
<dbReference type="Pfam" id="PF00144">
    <property type="entry name" value="Beta-lactamase"/>
    <property type="match status" value="1"/>
</dbReference>
<name>A0A381P7K9_9ZZZZ</name>
<evidence type="ECO:0000313" key="2">
    <source>
        <dbReference type="EMBL" id="SUZ62936.1"/>
    </source>
</evidence>
<proteinExistence type="predicted"/>
<dbReference type="AlphaFoldDB" id="A0A381P7K9"/>
<reference evidence="2" key="1">
    <citation type="submission" date="2018-05" db="EMBL/GenBank/DDBJ databases">
        <authorList>
            <person name="Lanie J.A."/>
            <person name="Ng W.-L."/>
            <person name="Kazmierczak K.M."/>
            <person name="Andrzejewski T.M."/>
            <person name="Davidsen T.M."/>
            <person name="Wayne K.J."/>
            <person name="Tettelin H."/>
            <person name="Glass J.I."/>
            <person name="Rusch D."/>
            <person name="Podicherti R."/>
            <person name="Tsui H.-C.T."/>
            <person name="Winkler M.E."/>
        </authorList>
    </citation>
    <scope>NUCLEOTIDE SEQUENCE</scope>
</reference>
<feature type="domain" description="Beta-lactamase-related" evidence="1">
    <location>
        <begin position="107"/>
        <end position="440"/>
    </location>
</feature>